<comment type="catalytic activity">
    <reaction evidence="6">
        <text>2 a quinone + NADH + H(+) = 2 a 1,4-benzosemiquinone + NAD(+)</text>
        <dbReference type="Rhea" id="RHEA:65952"/>
        <dbReference type="ChEBI" id="CHEBI:15378"/>
        <dbReference type="ChEBI" id="CHEBI:57540"/>
        <dbReference type="ChEBI" id="CHEBI:57945"/>
        <dbReference type="ChEBI" id="CHEBI:132124"/>
        <dbReference type="ChEBI" id="CHEBI:134225"/>
    </reaction>
</comment>
<sequence>MTTILHLDASGRHTGSHSRALTQMVIDHLDSPNVEIIRRDLAEPKPELVDEAWIFSNFTPEADRTDGQKAHLAASDELVAELQKADIIVLGVPIYNFSVPAAFKAWIDLVARAGVTFQYTETGPQGLLQDKRAIVVHTSGGTPVGSDIDYASDYTRHVLGFLGITDVQTVAADGLMGDESAGIAKAKAQIEALKLDARTEEPV</sequence>
<dbReference type="HAMAP" id="MF_01216">
    <property type="entry name" value="Azoreductase_type1"/>
    <property type="match status" value="1"/>
</dbReference>
<comment type="caution">
    <text evidence="8">The sequence shown here is derived from an EMBL/GenBank/DDBJ whole genome shotgun (WGS) entry which is preliminary data.</text>
</comment>
<gene>
    <name evidence="6" type="primary">azoR</name>
    <name evidence="8" type="ORF">IB285_06470</name>
</gene>
<evidence type="ECO:0000313" key="9">
    <source>
        <dbReference type="Proteomes" id="UP000635384"/>
    </source>
</evidence>
<dbReference type="InterPro" id="IPR003680">
    <property type="entry name" value="Flavodoxin_fold"/>
</dbReference>
<comment type="subunit">
    <text evidence="6">Homodimer.</text>
</comment>
<dbReference type="RefSeq" id="WP_190787406.1">
    <property type="nucleotide sequence ID" value="NZ_JACXLC010000001.1"/>
</dbReference>
<reference evidence="8 9" key="1">
    <citation type="submission" date="2020-09" db="EMBL/GenBank/DDBJ databases">
        <authorList>
            <person name="Yoon J.-W."/>
        </authorList>
    </citation>
    <scope>NUCLEOTIDE SEQUENCE [LARGE SCALE GENOMIC DNA]</scope>
    <source>
        <strain evidence="8 9">KMU-140</strain>
    </source>
</reference>
<evidence type="ECO:0000313" key="8">
    <source>
        <dbReference type="EMBL" id="MBD2841904.1"/>
    </source>
</evidence>
<dbReference type="PANTHER" id="PTHR43741">
    <property type="entry name" value="FMN-DEPENDENT NADH-AZOREDUCTASE 1"/>
    <property type="match status" value="1"/>
</dbReference>
<keyword evidence="9" id="KW-1185">Reference proteome</keyword>
<comment type="cofactor">
    <cofactor evidence="6">
        <name>FMN</name>
        <dbReference type="ChEBI" id="CHEBI:58210"/>
    </cofactor>
    <text evidence="6">Binds 1 FMN per subunit.</text>
</comment>
<evidence type="ECO:0000259" key="7">
    <source>
        <dbReference type="Pfam" id="PF02525"/>
    </source>
</evidence>
<evidence type="ECO:0000256" key="2">
    <source>
        <dbReference type="ARBA" id="ARBA00022643"/>
    </source>
</evidence>
<dbReference type="EC" id="1.7.1.17" evidence="6"/>
<keyword evidence="3 6" id="KW-0560">Oxidoreductase</keyword>
<dbReference type="Gene3D" id="3.40.50.360">
    <property type="match status" value="1"/>
</dbReference>
<dbReference type="InterPro" id="IPR023048">
    <property type="entry name" value="NADH:quinone_OxRdtase_FMN_depd"/>
</dbReference>
<dbReference type="Proteomes" id="UP000635384">
    <property type="component" value="Unassembled WGS sequence"/>
</dbReference>
<comment type="catalytic activity">
    <reaction evidence="5">
        <text>N,N-dimethyl-1,4-phenylenediamine + anthranilate + 2 NAD(+) = 2-(4-dimethylaminophenyl)diazenylbenzoate + 2 NADH + 2 H(+)</text>
        <dbReference type="Rhea" id="RHEA:55872"/>
        <dbReference type="ChEBI" id="CHEBI:15378"/>
        <dbReference type="ChEBI" id="CHEBI:15783"/>
        <dbReference type="ChEBI" id="CHEBI:16567"/>
        <dbReference type="ChEBI" id="CHEBI:57540"/>
        <dbReference type="ChEBI" id="CHEBI:57945"/>
        <dbReference type="ChEBI" id="CHEBI:71579"/>
        <dbReference type="EC" id="1.7.1.17"/>
    </reaction>
    <physiologicalReaction direction="right-to-left" evidence="5">
        <dbReference type="Rhea" id="RHEA:55874"/>
    </physiologicalReaction>
</comment>
<comment type="caution">
    <text evidence="6">Lacks conserved residue(s) required for the propagation of feature annotation.</text>
</comment>
<comment type="function">
    <text evidence="6">Also exhibits azoreductase activity. Catalyzes the reductive cleavage of the azo bond in aromatic azo compounds to the corresponding amines.</text>
</comment>
<feature type="domain" description="Flavodoxin-like fold" evidence="7">
    <location>
        <begin position="3"/>
        <end position="192"/>
    </location>
</feature>
<proteinExistence type="inferred from homology"/>
<keyword evidence="4 6" id="KW-0520">NAD</keyword>
<dbReference type="InterPro" id="IPR029039">
    <property type="entry name" value="Flavoprotein-like_sf"/>
</dbReference>
<keyword evidence="2 6" id="KW-0288">FMN</keyword>
<accession>A0ABR8KPU9</accession>
<name>A0ABR8KPU9_9SPHN</name>
<feature type="binding site" evidence="6">
    <location>
        <position position="10"/>
    </location>
    <ligand>
        <name>FMN</name>
        <dbReference type="ChEBI" id="CHEBI:58210"/>
    </ligand>
</feature>
<dbReference type="EMBL" id="JACXLC010000001">
    <property type="protein sequence ID" value="MBD2841904.1"/>
    <property type="molecule type" value="Genomic_DNA"/>
</dbReference>
<dbReference type="EC" id="1.6.5.-" evidence="6"/>
<feature type="binding site" evidence="6">
    <location>
        <begin position="138"/>
        <end position="141"/>
    </location>
    <ligand>
        <name>FMN</name>
        <dbReference type="ChEBI" id="CHEBI:58210"/>
    </ligand>
</feature>
<comment type="similarity">
    <text evidence="6">Belongs to the azoreductase type 1 family.</text>
</comment>
<organism evidence="8 9">
    <name type="scientific">Erythrobacter rubeus</name>
    <dbReference type="NCBI Taxonomy" id="2760803"/>
    <lineage>
        <taxon>Bacteria</taxon>
        <taxon>Pseudomonadati</taxon>
        <taxon>Pseudomonadota</taxon>
        <taxon>Alphaproteobacteria</taxon>
        <taxon>Sphingomonadales</taxon>
        <taxon>Erythrobacteraceae</taxon>
        <taxon>Erythrobacter/Porphyrobacter group</taxon>
        <taxon>Erythrobacter</taxon>
    </lineage>
</organism>
<dbReference type="PANTHER" id="PTHR43741:SF4">
    <property type="entry name" value="FMN-DEPENDENT NADH:QUINONE OXIDOREDUCTASE"/>
    <property type="match status" value="1"/>
</dbReference>
<comment type="function">
    <text evidence="6">Quinone reductase that provides resistance to thiol-specific stress caused by electrophilic quinones.</text>
</comment>
<dbReference type="SUPFAM" id="SSF52218">
    <property type="entry name" value="Flavoproteins"/>
    <property type="match status" value="1"/>
</dbReference>
<evidence type="ECO:0000256" key="6">
    <source>
        <dbReference type="HAMAP-Rule" id="MF_01216"/>
    </source>
</evidence>
<protein>
    <recommendedName>
        <fullName evidence="6">FMN dependent NADH:quinone oxidoreductase</fullName>
        <ecNumber evidence="6">1.6.5.-</ecNumber>
    </recommendedName>
    <alternativeName>
        <fullName evidence="6">Azo-dye reductase</fullName>
    </alternativeName>
    <alternativeName>
        <fullName evidence="6">FMN-dependent NADH-azo compound oxidoreductase</fullName>
    </alternativeName>
    <alternativeName>
        <fullName evidence="6">FMN-dependent NADH-azoreductase</fullName>
        <ecNumber evidence="6">1.7.1.17</ecNumber>
    </alternativeName>
</protein>
<evidence type="ECO:0000256" key="1">
    <source>
        <dbReference type="ARBA" id="ARBA00022630"/>
    </source>
</evidence>
<evidence type="ECO:0000256" key="3">
    <source>
        <dbReference type="ARBA" id="ARBA00023002"/>
    </source>
</evidence>
<dbReference type="Pfam" id="PF02525">
    <property type="entry name" value="Flavodoxin_2"/>
    <property type="match status" value="1"/>
</dbReference>
<dbReference type="InterPro" id="IPR050104">
    <property type="entry name" value="FMN-dep_NADH:Q_OxRdtase_AzoR1"/>
</dbReference>
<keyword evidence="1 6" id="KW-0285">Flavoprotein</keyword>
<evidence type="ECO:0000256" key="5">
    <source>
        <dbReference type="ARBA" id="ARBA00048542"/>
    </source>
</evidence>
<evidence type="ECO:0000256" key="4">
    <source>
        <dbReference type="ARBA" id="ARBA00023027"/>
    </source>
</evidence>
<feature type="binding site" evidence="6">
    <location>
        <begin position="16"/>
        <end position="18"/>
    </location>
    <ligand>
        <name>FMN</name>
        <dbReference type="ChEBI" id="CHEBI:58210"/>
    </ligand>
</feature>